<reference evidence="2 3" key="1">
    <citation type="submission" date="2017-09" db="EMBL/GenBank/DDBJ databases">
        <authorList>
            <person name="Lee N."/>
            <person name="Cho B.-K."/>
        </authorList>
    </citation>
    <scope>NUCLEOTIDE SEQUENCE [LARGE SCALE GENOMIC DNA]</scope>
    <source>
        <strain evidence="2 3">ATCC 39115</strain>
    </source>
</reference>
<accession>A0ABX6A8E8</accession>
<keyword evidence="3" id="KW-1185">Reference proteome</keyword>
<feature type="region of interest" description="Disordered" evidence="1">
    <location>
        <begin position="13"/>
        <end position="66"/>
    </location>
</feature>
<name>A0ABX6A8E8_STRVD</name>
<dbReference type="EMBL" id="CP023700">
    <property type="protein sequence ID" value="QEU84042.1"/>
    <property type="molecule type" value="Genomic_DNA"/>
</dbReference>
<evidence type="ECO:0000256" key="1">
    <source>
        <dbReference type="SAM" id="MobiDB-lite"/>
    </source>
</evidence>
<sequence>MVTYEDAGAVPGWWTSSATTARPDRRGAGWRATAARPAFRRRRPGPARGPDSNGPCRRCTRRAALV</sequence>
<proteinExistence type="predicted"/>
<evidence type="ECO:0000313" key="3">
    <source>
        <dbReference type="Proteomes" id="UP000327143"/>
    </source>
</evidence>
<evidence type="ECO:0000313" key="2">
    <source>
        <dbReference type="EMBL" id="QEU84042.1"/>
    </source>
</evidence>
<gene>
    <name evidence="2" type="ORF">CP969_04600</name>
</gene>
<organism evidence="2 3">
    <name type="scientific">Streptomyces viridosporus T7A</name>
    <dbReference type="NCBI Taxonomy" id="665577"/>
    <lineage>
        <taxon>Bacteria</taxon>
        <taxon>Bacillati</taxon>
        <taxon>Actinomycetota</taxon>
        <taxon>Actinomycetes</taxon>
        <taxon>Kitasatosporales</taxon>
        <taxon>Streptomycetaceae</taxon>
        <taxon>Streptomyces</taxon>
    </lineage>
</organism>
<dbReference type="Proteomes" id="UP000327143">
    <property type="component" value="Chromosome"/>
</dbReference>
<protein>
    <submittedName>
        <fullName evidence="2">Uncharacterized protein</fullName>
    </submittedName>
</protein>